<name>A0ABR1U2Y7_9PEZI</name>
<protein>
    <submittedName>
        <fullName evidence="1">Uncharacterized protein</fullName>
    </submittedName>
</protein>
<dbReference type="EMBL" id="JAQQWM010000008">
    <property type="protein sequence ID" value="KAK8053267.1"/>
    <property type="molecule type" value="Genomic_DNA"/>
</dbReference>
<comment type="caution">
    <text evidence="1">The sequence shown here is derived from an EMBL/GenBank/DDBJ whole genome shotgun (WGS) entry which is preliminary data.</text>
</comment>
<sequence length="315" mass="37254">MSFTNFSNLPEKVRCRIWKYAIQEHFRAINDCLETSKSFEDTDINNVFDDPTKHVIFFRAIPMPELKDDDQRKHFLLKERPIRKVKLLINQDHDLVCIRPDMTKKWNHDTSFADIMEFLSPSTTDTTMQVAFEYEPDLHGRMFDAKVRQALPSLPGQAPRWGTWLEFFGGKILHAFCRHRGALLSGNEDSGKWLNQENWSTFYLVNNSDTTTFFDDQKCYCFLAKGKAYKVQGEDQPPLDRIRQAALEEEFGPTSEWPKKGIKPRLACRLLMMWPTRELASHRRNHQFMPITNLEWKRRWLKYPEGRLPEFPDDM</sequence>
<organism evidence="1 2">
    <name type="scientific">Apiospora saccharicola</name>
    <dbReference type="NCBI Taxonomy" id="335842"/>
    <lineage>
        <taxon>Eukaryota</taxon>
        <taxon>Fungi</taxon>
        <taxon>Dikarya</taxon>
        <taxon>Ascomycota</taxon>
        <taxon>Pezizomycotina</taxon>
        <taxon>Sordariomycetes</taxon>
        <taxon>Xylariomycetidae</taxon>
        <taxon>Amphisphaeriales</taxon>
        <taxon>Apiosporaceae</taxon>
        <taxon>Apiospora</taxon>
    </lineage>
</organism>
<evidence type="ECO:0000313" key="1">
    <source>
        <dbReference type="EMBL" id="KAK8053267.1"/>
    </source>
</evidence>
<dbReference type="Proteomes" id="UP001446871">
    <property type="component" value="Unassembled WGS sequence"/>
</dbReference>
<evidence type="ECO:0000313" key="2">
    <source>
        <dbReference type="Proteomes" id="UP001446871"/>
    </source>
</evidence>
<proteinExistence type="predicted"/>
<accession>A0ABR1U2Y7</accession>
<reference evidence="1 2" key="1">
    <citation type="submission" date="2023-01" db="EMBL/GenBank/DDBJ databases">
        <title>Analysis of 21 Apiospora genomes using comparative genomics revels a genus with tremendous synthesis potential of carbohydrate active enzymes and secondary metabolites.</title>
        <authorList>
            <person name="Sorensen T."/>
        </authorList>
    </citation>
    <scope>NUCLEOTIDE SEQUENCE [LARGE SCALE GENOMIC DNA]</scope>
    <source>
        <strain evidence="1 2">CBS 83171</strain>
    </source>
</reference>
<gene>
    <name evidence="1" type="ORF">PG996_012568</name>
</gene>
<keyword evidence="2" id="KW-1185">Reference proteome</keyword>